<reference evidence="6 7" key="1">
    <citation type="submission" date="2019-06" db="EMBL/GenBank/DDBJ databases">
        <title>WGS assembly of Gossypium darwinii.</title>
        <authorList>
            <person name="Chen Z.J."/>
            <person name="Sreedasyam A."/>
            <person name="Ando A."/>
            <person name="Song Q."/>
            <person name="De L."/>
            <person name="Hulse-Kemp A."/>
            <person name="Ding M."/>
            <person name="Ye W."/>
            <person name="Kirkbride R."/>
            <person name="Jenkins J."/>
            <person name="Plott C."/>
            <person name="Lovell J."/>
            <person name="Lin Y.-M."/>
            <person name="Vaughn R."/>
            <person name="Liu B."/>
            <person name="Li W."/>
            <person name="Simpson S."/>
            <person name="Scheffler B."/>
            <person name="Saski C."/>
            <person name="Grover C."/>
            <person name="Hu G."/>
            <person name="Conover J."/>
            <person name="Carlson J."/>
            <person name="Shu S."/>
            <person name="Boston L."/>
            <person name="Williams M."/>
            <person name="Peterson D."/>
            <person name="Mcgee K."/>
            <person name="Jones D."/>
            <person name="Wendel J."/>
            <person name="Stelly D."/>
            <person name="Grimwood J."/>
            <person name="Schmutz J."/>
        </authorList>
    </citation>
    <scope>NUCLEOTIDE SEQUENCE [LARGE SCALE GENOMIC DNA]</scope>
    <source>
        <strain evidence="6">1808015.09</strain>
    </source>
</reference>
<dbReference type="PANTHER" id="PTHR31669:SF291">
    <property type="entry name" value="PROTEIN FAR1-RELATED SEQUENCE"/>
    <property type="match status" value="1"/>
</dbReference>
<feature type="region of interest" description="Disordered" evidence="2">
    <location>
        <begin position="619"/>
        <end position="640"/>
    </location>
</feature>
<evidence type="ECO:0000259" key="5">
    <source>
        <dbReference type="Pfam" id="PF26175"/>
    </source>
</evidence>
<dbReference type="EMBL" id="CM017710">
    <property type="protein sequence ID" value="TYG50869.1"/>
    <property type="molecule type" value="Genomic_DNA"/>
</dbReference>
<evidence type="ECO:0000259" key="4">
    <source>
        <dbReference type="Pfam" id="PF10551"/>
    </source>
</evidence>
<feature type="compositionally biased region" description="Polar residues" evidence="2">
    <location>
        <begin position="9"/>
        <end position="23"/>
    </location>
</feature>
<dbReference type="InterPro" id="IPR031052">
    <property type="entry name" value="FHY3/FAR1"/>
</dbReference>
<feature type="domain" description="FAR1-related sequence 11-like HTH-like" evidence="5">
    <location>
        <begin position="165"/>
        <end position="220"/>
    </location>
</feature>
<dbReference type="GO" id="GO:0006355">
    <property type="term" value="P:regulation of DNA-templated transcription"/>
    <property type="evidence" value="ECO:0007669"/>
    <property type="project" value="UniProtKB-UniRule"/>
</dbReference>
<accession>A0A5D2B247</accession>
<dbReference type="PANTHER" id="PTHR31669">
    <property type="entry name" value="PROTEIN FAR1-RELATED SEQUENCE 10-RELATED"/>
    <property type="match status" value="1"/>
</dbReference>
<protein>
    <recommendedName>
        <fullName evidence="1">Protein FAR1-RELATED SEQUENCE</fullName>
    </recommendedName>
</protein>
<feature type="domain" description="FAR1" evidence="3">
    <location>
        <begin position="59"/>
        <end position="152"/>
    </location>
</feature>
<evidence type="ECO:0000259" key="3">
    <source>
        <dbReference type="Pfam" id="PF03101"/>
    </source>
</evidence>
<evidence type="ECO:0000256" key="2">
    <source>
        <dbReference type="SAM" id="MobiDB-lite"/>
    </source>
</evidence>
<name>A0A5D2B247_GOSDA</name>
<dbReference type="AlphaFoldDB" id="A0A5D2B247"/>
<feature type="domain" description="MULE transposase" evidence="4">
    <location>
        <begin position="275"/>
        <end position="367"/>
    </location>
</feature>
<dbReference type="GO" id="GO:0005634">
    <property type="term" value="C:nucleus"/>
    <property type="evidence" value="ECO:0007669"/>
    <property type="project" value="UniProtKB-SubCell"/>
</dbReference>
<proteinExistence type="inferred from homology"/>
<dbReference type="Pfam" id="PF10551">
    <property type="entry name" value="MULE"/>
    <property type="match status" value="1"/>
</dbReference>
<evidence type="ECO:0000313" key="7">
    <source>
        <dbReference type="Proteomes" id="UP000323506"/>
    </source>
</evidence>
<dbReference type="InterPro" id="IPR058778">
    <property type="entry name" value="HTH_FAR1-11-like"/>
</dbReference>
<sequence length="680" mass="77682">MSEGASMVMESSENGTDLSQDDNGTIVEMPEDTILSQQTSVNLVPFIGQRFVSQDAAYEFYCSFAKQCGFSIRRHRTRGKDGIGRGVTRRDFTCHRGGYPQMKLSEDGKMQRNRKSSRCGCRAYMRIVKRADFNVPEWRVTAFSNIHNHELLKANEVCLLPAYCTITPDDKARICMFAKAGMSVRQMLRLMELEKGIKLGCLPFTEIDVRNLLQSFRNVNRDNDPIDLIAMCKKLKDENPNFQYDFKLDGHNRLEHIAWTYASSVQLYVSFGDAVVFDTTHRLDAYDMLLGVWVGVDNHGMTTFFGCVLLRDENIQSFSWGLKTFLGFMKGKAPQTLLTDQNMWLKEAIAVEMPETKHAFSICHIISKFSDWFSVLLGSRYDDWKSDFYRLYGLELLEEFEEEWREMIDKYGLHDNKHIISLYALRTFWALPFLRPYFFAGLTSLCQSETTTTFIQRILSAQSRLDRFVEQVAEVVEFNDRAGSKQKQPRKSQKVCLKTGSPIESHAATVLTPYAFDPYLPSRWRLNSSSSINPLSNATREHSEKIQLLESLTSALIAESIETKERLDVACEQTAMVLSHIKDLPRTTQSANDIVYNCPSDLILPEVEDTDGIVQSFTMGTSHEPLTSGKLKDRRPRDGIDITRKRRHYSDSCCGHFEHDSSDCPMMEGDNLNGDALGYI</sequence>
<dbReference type="Pfam" id="PF26175">
    <property type="entry name" value="HTH_FAR1"/>
    <property type="match status" value="1"/>
</dbReference>
<keyword evidence="1" id="KW-0539">Nucleus</keyword>
<dbReference type="Pfam" id="PF03101">
    <property type="entry name" value="FAR1"/>
    <property type="match status" value="1"/>
</dbReference>
<keyword evidence="7" id="KW-1185">Reference proteome</keyword>
<evidence type="ECO:0000256" key="1">
    <source>
        <dbReference type="RuleBase" id="RU367018"/>
    </source>
</evidence>
<feature type="region of interest" description="Disordered" evidence="2">
    <location>
        <begin position="1"/>
        <end position="23"/>
    </location>
</feature>
<keyword evidence="1" id="KW-0863">Zinc-finger</keyword>
<keyword evidence="1" id="KW-0479">Metal-binding</keyword>
<comment type="subcellular location">
    <subcellularLocation>
        <location evidence="1">Nucleus</location>
    </subcellularLocation>
</comment>
<dbReference type="GO" id="GO:0008270">
    <property type="term" value="F:zinc ion binding"/>
    <property type="evidence" value="ECO:0007669"/>
    <property type="project" value="UniProtKB-UniRule"/>
</dbReference>
<evidence type="ECO:0000313" key="6">
    <source>
        <dbReference type="EMBL" id="TYG50869.1"/>
    </source>
</evidence>
<comment type="function">
    <text evidence="1">Putative transcription activator involved in regulating light control of development.</text>
</comment>
<keyword evidence="1" id="KW-0862">Zinc</keyword>
<dbReference type="Proteomes" id="UP000323506">
    <property type="component" value="Chromosome D10"/>
</dbReference>
<gene>
    <name evidence="6" type="ORF">ES288_D10G210900v1</name>
</gene>
<dbReference type="EMBL" id="CM017710">
    <property type="protein sequence ID" value="TYG50868.1"/>
    <property type="molecule type" value="Genomic_DNA"/>
</dbReference>
<dbReference type="InterPro" id="IPR018289">
    <property type="entry name" value="MULE_transposase_dom"/>
</dbReference>
<comment type="similarity">
    <text evidence="1">Belongs to the FHY3/FAR1 family.</text>
</comment>
<organism evidence="6 7">
    <name type="scientific">Gossypium darwinii</name>
    <name type="common">Darwin's cotton</name>
    <name type="synonym">Gossypium barbadense var. darwinii</name>
    <dbReference type="NCBI Taxonomy" id="34276"/>
    <lineage>
        <taxon>Eukaryota</taxon>
        <taxon>Viridiplantae</taxon>
        <taxon>Streptophyta</taxon>
        <taxon>Embryophyta</taxon>
        <taxon>Tracheophyta</taxon>
        <taxon>Spermatophyta</taxon>
        <taxon>Magnoliopsida</taxon>
        <taxon>eudicotyledons</taxon>
        <taxon>Gunneridae</taxon>
        <taxon>Pentapetalae</taxon>
        <taxon>rosids</taxon>
        <taxon>malvids</taxon>
        <taxon>Malvales</taxon>
        <taxon>Malvaceae</taxon>
        <taxon>Malvoideae</taxon>
        <taxon>Gossypium</taxon>
    </lineage>
</organism>
<dbReference type="InterPro" id="IPR004330">
    <property type="entry name" value="FAR1_DNA_bnd_dom"/>
</dbReference>